<feature type="region of interest" description="Disordered" evidence="1">
    <location>
        <begin position="101"/>
        <end position="150"/>
    </location>
</feature>
<organism evidence="2">
    <name type="scientific">Oryza meridionalis</name>
    <dbReference type="NCBI Taxonomy" id="40149"/>
    <lineage>
        <taxon>Eukaryota</taxon>
        <taxon>Viridiplantae</taxon>
        <taxon>Streptophyta</taxon>
        <taxon>Embryophyta</taxon>
        <taxon>Tracheophyta</taxon>
        <taxon>Spermatophyta</taxon>
        <taxon>Magnoliopsida</taxon>
        <taxon>Liliopsida</taxon>
        <taxon>Poales</taxon>
        <taxon>Poaceae</taxon>
        <taxon>BOP clade</taxon>
        <taxon>Oryzoideae</taxon>
        <taxon>Oryzeae</taxon>
        <taxon>Oryzinae</taxon>
        <taxon>Oryza</taxon>
    </lineage>
</organism>
<dbReference type="Gramene" id="OMERI04G04370.3">
    <property type="protein sequence ID" value="OMERI04G04370.3"/>
    <property type="gene ID" value="OMERI04G04370"/>
</dbReference>
<evidence type="ECO:0000313" key="3">
    <source>
        <dbReference type="Proteomes" id="UP000008021"/>
    </source>
</evidence>
<proteinExistence type="predicted"/>
<dbReference type="EnsemblPlants" id="OMERI04G04370.2">
    <property type="protein sequence ID" value="OMERI04G04370.2"/>
    <property type="gene ID" value="OMERI04G04370"/>
</dbReference>
<dbReference type="AlphaFoldDB" id="A0A0E0DBH5"/>
<protein>
    <submittedName>
        <fullName evidence="2">Uncharacterized protein</fullName>
    </submittedName>
</protein>
<sequence length="150" mass="16469">MGEANRWRCASRDEGCVPLATDVWTPCRSIWRWGSLVGEEGFVSTVNLFSRLPCVTPPIRALLCPYPVVSSRHPWFIPQMKIGTAADPMLALAHSSPPHLAPLPIAPTRPSAVSPPRAISAGRRRTASSGRRSHRRPLSIETSSNRRRAA</sequence>
<dbReference type="Proteomes" id="UP000008021">
    <property type="component" value="Chromosome 4"/>
</dbReference>
<evidence type="ECO:0000313" key="2">
    <source>
        <dbReference type="EnsemblPlants" id="OMERI04G04370.3"/>
    </source>
</evidence>
<dbReference type="EnsemblPlants" id="OMERI04G04370.3">
    <property type="protein sequence ID" value="OMERI04G04370.3"/>
    <property type="gene ID" value="OMERI04G04370"/>
</dbReference>
<dbReference type="Gramene" id="OMERI04G04370.2">
    <property type="protein sequence ID" value="OMERI04G04370.2"/>
    <property type="gene ID" value="OMERI04G04370"/>
</dbReference>
<name>A0A0E0DBH5_9ORYZ</name>
<accession>A0A0E0DBH5</accession>
<reference evidence="2" key="2">
    <citation type="submission" date="2018-05" db="EMBL/GenBank/DDBJ databases">
        <title>OmerRS3 (Oryza meridionalis Reference Sequence Version 3).</title>
        <authorList>
            <person name="Zhang J."/>
            <person name="Kudrna D."/>
            <person name="Lee S."/>
            <person name="Talag J."/>
            <person name="Welchert J."/>
            <person name="Wing R.A."/>
        </authorList>
    </citation>
    <scope>NUCLEOTIDE SEQUENCE [LARGE SCALE GENOMIC DNA]</scope>
    <source>
        <strain evidence="2">OR44</strain>
    </source>
</reference>
<feature type="compositionally biased region" description="Basic residues" evidence="1">
    <location>
        <begin position="122"/>
        <end position="137"/>
    </location>
</feature>
<dbReference type="HOGENOM" id="CLU_1743429_0_0_1"/>
<evidence type="ECO:0000256" key="1">
    <source>
        <dbReference type="SAM" id="MobiDB-lite"/>
    </source>
</evidence>
<reference evidence="2" key="1">
    <citation type="submission" date="2015-04" db="UniProtKB">
        <authorList>
            <consortium name="EnsemblPlants"/>
        </authorList>
    </citation>
    <scope>IDENTIFICATION</scope>
</reference>
<keyword evidence="3" id="KW-1185">Reference proteome</keyword>